<sequence length="465" mass="50332">MTLEPRRHHSIDRRRVLALVGALATSSTLAGCLADDDDGDGDGDDDDSDSDGNGDDSDSDNDGGDPAAADALAELARENRRFAFEFYDELAATEPGENLFCSPHSISVALAMTYAGARGDTAEQMADTLHYTLGDDLHETIEALAAELDTRSQTGGDDGDVAGDDDGDPFQLNAVNAVWGQAEYPFREAYLATLENHYGAGLREVDFVADPEGARETINEWVEAQTEDRIDELLPEGSITHLVRLVLTNAIYFRASWANQFDEAQTEDRPFTALDGSTADVPIMRQSESFPYAEVDGHQVIELPYVGDDVGMIVVLPAEGEFETLESSLDVDRFDDFTSELEPREGAIHLPTFEFDAGFALEEILSELGMPIPFDPNDADFSGIADVAETGENLFVHDVYHDASITVDEDGTEAAAATAVVIGDESAPADPFEMVVDRPFLFAIRDRPTDIVLFLGRVVDAGTAQ</sequence>
<dbReference type="InterPro" id="IPR023796">
    <property type="entry name" value="Serpin_dom"/>
</dbReference>
<evidence type="ECO:0000313" key="5">
    <source>
        <dbReference type="Proteomes" id="UP001320972"/>
    </source>
</evidence>
<accession>A0ABT2QFP6</accession>
<dbReference type="EMBL" id="JAOPKB010000007">
    <property type="protein sequence ID" value="MCU4973742.1"/>
    <property type="molecule type" value="Genomic_DNA"/>
</dbReference>
<gene>
    <name evidence="4" type="ORF">OB955_13455</name>
</gene>
<dbReference type="InterPro" id="IPR042185">
    <property type="entry name" value="Serpin_sf_2"/>
</dbReference>
<dbReference type="InterPro" id="IPR042178">
    <property type="entry name" value="Serpin_sf_1"/>
</dbReference>
<name>A0ABT2QFP6_9EURY</name>
<keyword evidence="5" id="KW-1185">Reference proteome</keyword>
<proteinExistence type="inferred from homology"/>
<evidence type="ECO:0000256" key="2">
    <source>
        <dbReference type="SAM" id="MobiDB-lite"/>
    </source>
</evidence>
<dbReference type="Pfam" id="PF00079">
    <property type="entry name" value="Serpin"/>
    <property type="match status" value="1"/>
</dbReference>
<dbReference type="Gene3D" id="2.30.39.10">
    <property type="entry name" value="Alpha-1-antitrypsin, domain 1"/>
    <property type="match status" value="1"/>
</dbReference>
<dbReference type="CDD" id="cd19590">
    <property type="entry name" value="serpin_thermopin-like"/>
    <property type="match status" value="1"/>
</dbReference>
<dbReference type="PANTHER" id="PTHR11461:SF211">
    <property type="entry name" value="GH10112P-RELATED"/>
    <property type="match status" value="1"/>
</dbReference>
<feature type="region of interest" description="Disordered" evidence="2">
    <location>
        <begin position="31"/>
        <end position="67"/>
    </location>
</feature>
<dbReference type="PANTHER" id="PTHR11461">
    <property type="entry name" value="SERINE PROTEASE INHIBITOR, SERPIN"/>
    <property type="match status" value="1"/>
</dbReference>
<evidence type="ECO:0000313" key="4">
    <source>
        <dbReference type="EMBL" id="MCU4973742.1"/>
    </source>
</evidence>
<dbReference type="InterPro" id="IPR000215">
    <property type="entry name" value="Serpin_fam"/>
</dbReference>
<dbReference type="Proteomes" id="UP001320972">
    <property type="component" value="Unassembled WGS sequence"/>
</dbReference>
<dbReference type="InterPro" id="IPR036186">
    <property type="entry name" value="Serpin_sf"/>
</dbReference>
<dbReference type="SMART" id="SM00093">
    <property type="entry name" value="SERPIN"/>
    <property type="match status" value="1"/>
</dbReference>
<feature type="domain" description="Serpin" evidence="3">
    <location>
        <begin position="84"/>
        <end position="461"/>
    </location>
</feature>
<dbReference type="InterPro" id="IPR023795">
    <property type="entry name" value="Serpin_CS"/>
</dbReference>
<dbReference type="RefSeq" id="WP_338008107.1">
    <property type="nucleotide sequence ID" value="NZ_JAOPKB010000007.1"/>
</dbReference>
<dbReference type="PROSITE" id="PS51257">
    <property type="entry name" value="PROKAR_LIPOPROTEIN"/>
    <property type="match status" value="1"/>
</dbReference>
<evidence type="ECO:0000259" key="3">
    <source>
        <dbReference type="SMART" id="SM00093"/>
    </source>
</evidence>
<dbReference type="PROSITE" id="PS00284">
    <property type="entry name" value="SERPIN"/>
    <property type="match status" value="1"/>
</dbReference>
<dbReference type="Gene3D" id="3.30.497.10">
    <property type="entry name" value="Antithrombin, subunit I, domain 2"/>
    <property type="match status" value="1"/>
</dbReference>
<evidence type="ECO:0000256" key="1">
    <source>
        <dbReference type="RuleBase" id="RU000411"/>
    </source>
</evidence>
<feature type="compositionally biased region" description="Acidic residues" evidence="2">
    <location>
        <begin position="34"/>
        <end position="63"/>
    </location>
</feature>
<dbReference type="SUPFAM" id="SSF56574">
    <property type="entry name" value="Serpins"/>
    <property type="match status" value="1"/>
</dbReference>
<organism evidence="4 5">
    <name type="scientific">Natronoglomus mannanivorans</name>
    <dbReference type="NCBI Taxonomy" id="2979990"/>
    <lineage>
        <taxon>Archaea</taxon>
        <taxon>Methanobacteriati</taxon>
        <taxon>Methanobacteriota</taxon>
        <taxon>Stenosarchaea group</taxon>
        <taxon>Halobacteria</taxon>
        <taxon>Halobacteriales</taxon>
        <taxon>Natrialbaceae</taxon>
        <taxon>Natronoglomus</taxon>
    </lineage>
</organism>
<comment type="similarity">
    <text evidence="1">Belongs to the serpin family.</text>
</comment>
<protein>
    <submittedName>
        <fullName evidence="4">Serpin family protein</fullName>
    </submittedName>
</protein>
<reference evidence="4 5" key="1">
    <citation type="submission" date="2022-09" db="EMBL/GenBank/DDBJ databases">
        <title>Enrichment on poylsaccharides allowed isolation of novel metabolic and taxonomic groups of Haloarchaea.</title>
        <authorList>
            <person name="Sorokin D.Y."/>
            <person name="Elcheninov A.G."/>
            <person name="Khizhniak T.V."/>
            <person name="Kolganova T.V."/>
            <person name="Kublanov I.V."/>
        </authorList>
    </citation>
    <scope>NUCLEOTIDE SEQUENCE [LARGE SCALE GENOMIC DNA]</scope>
    <source>
        <strain evidence="4 5">AArc-m2/3/4</strain>
    </source>
</reference>
<comment type="caution">
    <text evidence="4">The sequence shown here is derived from an EMBL/GenBank/DDBJ whole genome shotgun (WGS) entry which is preliminary data.</text>
</comment>